<dbReference type="GO" id="GO:0007165">
    <property type="term" value="P:signal transduction"/>
    <property type="evidence" value="ECO:0007669"/>
    <property type="project" value="TreeGrafter"/>
</dbReference>
<dbReference type="SUPFAM" id="SSF56112">
    <property type="entry name" value="Protein kinase-like (PK-like)"/>
    <property type="match status" value="1"/>
</dbReference>
<evidence type="ECO:0000256" key="3">
    <source>
        <dbReference type="ARBA" id="ARBA00022527"/>
    </source>
</evidence>
<organism evidence="13 14">
    <name type="scientific">Muraenolepis orangiensis</name>
    <name type="common">Patagonian moray cod</name>
    <dbReference type="NCBI Taxonomy" id="630683"/>
    <lineage>
        <taxon>Eukaryota</taxon>
        <taxon>Metazoa</taxon>
        <taxon>Chordata</taxon>
        <taxon>Craniata</taxon>
        <taxon>Vertebrata</taxon>
        <taxon>Euteleostomi</taxon>
        <taxon>Actinopterygii</taxon>
        <taxon>Neopterygii</taxon>
        <taxon>Teleostei</taxon>
        <taxon>Neoteleostei</taxon>
        <taxon>Acanthomorphata</taxon>
        <taxon>Zeiogadaria</taxon>
        <taxon>Gadariae</taxon>
        <taxon>Gadiformes</taxon>
        <taxon>Muraenolepidoidei</taxon>
        <taxon>Muraenolepididae</taxon>
        <taxon>Muraenolepis</taxon>
    </lineage>
</organism>
<dbReference type="InterPro" id="IPR011009">
    <property type="entry name" value="Kinase-like_dom_sf"/>
</dbReference>
<evidence type="ECO:0000256" key="9">
    <source>
        <dbReference type="ARBA" id="ARBA00048367"/>
    </source>
</evidence>
<dbReference type="GO" id="GO:0005524">
    <property type="term" value="F:ATP binding"/>
    <property type="evidence" value="ECO:0007669"/>
    <property type="project" value="UniProtKB-UniRule"/>
</dbReference>
<dbReference type="GO" id="GO:0005737">
    <property type="term" value="C:cytoplasm"/>
    <property type="evidence" value="ECO:0007669"/>
    <property type="project" value="TreeGrafter"/>
</dbReference>
<dbReference type="InterPro" id="IPR008271">
    <property type="entry name" value="Ser/Thr_kinase_AS"/>
</dbReference>
<evidence type="ECO:0000259" key="12">
    <source>
        <dbReference type="PROSITE" id="PS50011"/>
    </source>
</evidence>
<dbReference type="PANTHER" id="PTHR24056:SF164">
    <property type="entry name" value="CYCLIN-DEPENDENT KINASE 21"/>
    <property type="match status" value="1"/>
</dbReference>
<dbReference type="PANTHER" id="PTHR24056">
    <property type="entry name" value="CELL DIVISION PROTEIN KINASE"/>
    <property type="match status" value="1"/>
</dbReference>
<evidence type="ECO:0000256" key="6">
    <source>
        <dbReference type="ARBA" id="ARBA00022777"/>
    </source>
</evidence>
<evidence type="ECO:0000256" key="2">
    <source>
        <dbReference type="ARBA" id="ARBA00012425"/>
    </source>
</evidence>
<evidence type="ECO:0000256" key="4">
    <source>
        <dbReference type="ARBA" id="ARBA00022679"/>
    </source>
</evidence>
<comment type="catalytic activity">
    <reaction evidence="8">
        <text>L-threonyl-[protein] + ATP = O-phospho-L-threonyl-[protein] + ADP + H(+)</text>
        <dbReference type="Rhea" id="RHEA:46608"/>
        <dbReference type="Rhea" id="RHEA-COMP:11060"/>
        <dbReference type="Rhea" id="RHEA-COMP:11605"/>
        <dbReference type="ChEBI" id="CHEBI:15378"/>
        <dbReference type="ChEBI" id="CHEBI:30013"/>
        <dbReference type="ChEBI" id="CHEBI:30616"/>
        <dbReference type="ChEBI" id="CHEBI:61977"/>
        <dbReference type="ChEBI" id="CHEBI:456216"/>
        <dbReference type="EC" id="2.7.11.22"/>
    </reaction>
</comment>
<keyword evidence="4" id="KW-0808">Transferase</keyword>
<dbReference type="EC" id="2.7.11.22" evidence="2"/>
<evidence type="ECO:0000256" key="5">
    <source>
        <dbReference type="ARBA" id="ARBA00022741"/>
    </source>
</evidence>
<gene>
    <name evidence="13" type="ORF">NHX12_031302</name>
</gene>
<dbReference type="OrthoDB" id="1732493at2759"/>
<keyword evidence="5 10" id="KW-0547">Nucleotide-binding</keyword>
<dbReference type="GO" id="GO:0010389">
    <property type="term" value="P:regulation of G2/M transition of mitotic cell cycle"/>
    <property type="evidence" value="ECO:0007669"/>
    <property type="project" value="TreeGrafter"/>
</dbReference>
<dbReference type="PROSITE" id="PS00108">
    <property type="entry name" value="PROTEIN_KINASE_ST"/>
    <property type="match status" value="1"/>
</dbReference>
<name>A0A9Q0E9D3_9TELE</name>
<reference evidence="13" key="1">
    <citation type="submission" date="2022-07" db="EMBL/GenBank/DDBJ databases">
        <title>Chromosome-level genome of Muraenolepis orangiensis.</title>
        <authorList>
            <person name="Kim J."/>
        </authorList>
    </citation>
    <scope>NUCLEOTIDE SEQUENCE</scope>
    <source>
        <strain evidence="13">KU_S4_2022</strain>
        <tissue evidence="13">Muscle</tissue>
    </source>
</reference>
<comment type="catalytic activity">
    <reaction evidence="9">
        <text>L-seryl-[protein] + ATP = O-phospho-L-seryl-[protein] + ADP + H(+)</text>
        <dbReference type="Rhea" id="RHEA:17989"/>
        <dbReference type="Rhea" id="RHEA-COMP:9863"/>
        <dbReference type="Rhea" id="RHEA-COMP:11604"/>
        <dbReference type="ChEBI" id="CHEBI:15378"/>
        <dbReference type="ChEBI" id="CHEBI:29999"/>
        <dbReference type="ChEBI" id="CHEBI:30616"/>
        <dbReference type="ChEBI" id="CHEBI:83421"/>
        <dbReference type="ChEBI" id="CHEBI:456216"/>
        <dbReference type="EC" id="2.7.11.22"/>
    </reaction>
</comment>
<dbReference type="InterPro" id="IPR017441">
    <property type="entry name" value="Protein_kinase_ATP_BS"/>
</dbReference>
<dbReference type="GO" id="GO:0004693">
    <property type="term" value="F:cyclin-dependent protein serine/threonine kinase activity"/>
    <property type="evidence" value="ECO:0007669"/>
    <property type="project" value="UniProtKB-EC"/>
</dbReference>
<evidence type="ECO:0000256" key="7">
    <source>
        <dbReference type="ARBA" id="ARBA00022840"/>
    </source>
</evidence>
<dbReference type="Proteomes" id="UP001148018">
    <property type="component" value="Unassembled WGS sequence"/>
</dbReference>
<evidence type="ECO:0000256" key="8">
    <source>
        <dbReference type="ARBA" id="ARBA00047811"/>
    </source>
</evidence>
<accession>A0A9Q0E9D3</accession>
<proteinExistence type="inferred from homology"/>
<dbReference type="PROSITE" id="PS50011">
    <property type="entry name" value="PROTEIN_KINASE_DOM"/>
    <property type="match status" value="1"/>
</dbReference>
<keyword evidence="3 11" id="KW-0723">Serine/threonine-protein kinase</keyword>
<dbReference type="GO" id="GO:0010468">
    <property type="term" value="P:regulation of gene expression"/>
    <property type="evidence" value="ECO:0007669"/>
    <property type="project" value="TreeGrafter"/>
</dbReference>
<evidence type="ECO:0000256" key="10">
    <source>
        <dbReference type="PROSITE-ProRule" id="PRU10141"/>
    </source>
</evidence>
<keyword evidence="6" id="KW-0418">Kinase</keyword>
<dbReference type="Gene3D" id="1.10.510.10">
    <property type="entry name" value="Transferase(Phosphotransferase) domain 1"/>
    <property type="match status" value="2"/>
</dbReference>
<evidence type="ECO:0000313" key="14">
    <source>
        <dbReference type="Proteomes" id="UP001148018"/>
    </source>
</evidence>
<dbReference type="GO" id="GO:0000307">
    <property type="term" value="C:cyclin-dependent protein kinase holoenzyme complex"/>
    <property type="evidence" value="ECO:0007669"/>
    <property type="project" value="TreeGrafter"/>
</dbReference>
<dbReference type="InterPro" id="IPR000719">
    <property type="entry name" value="Prot_kinase_dom"/>
</dbReference>
<dbReference type="GO" id="GO:0030332">
    <property type="term" value="F:cyclin binding"/>
    <property type="evidence" value="ECO:0007669"/>
    <property type="project" value="TreeGrafter"/>
</dbReference>
<dbReference type="AlphaFoldDB" id="A0A9Q0E9D3"/>
<feature type="domain" description="Protein kinase" evidence="12">
    <location>
        <begin position="10"/>
        <end position="207"/>
    </location>
</feature>
<dbReference type="EMBL" id="JANIIK010000047">
    <property type="protein sequence ID" value="KAJ3600317.1"/>
    <property type="molecule type" value="Genomic_DNA"/>
</dbReference>
<dbReference type="PROSITE" id="PS00107">
    <property type="entry name" value="PROTEIN_KINASE_ATP"/>
    <property type="match status" value="1"/>
</dbReference>
<dbReference type="GO" id="GO:0005634">
    <property type="term" value="C:nucleus"/>
    <property type="evidence" value="ECO:0007669"/>
    <property type="project" value="TreeGrafter"/>
</dbReference>
<dbReference type="FunFam" id="3.30.200.20:FF:000124">
    <property type="entry name" value="Cyclin-dependent kinase 4"/>
    <property type="match status" value="1"/>
</dbReference>
<comment type="caution">
    <text evidence="13">The sequence shown here is derived from an EMBL/GenBank/DDBJ whole genome shotgun (WGS) entry which is preliminary data.</text>
</comment>
<comment type="similarity">
    <text evidence="1">Belongs to the protein kinase superfamily. CMGC Ser/Thr protein kinase family. CDC2/CDKX subfamily.</text>
</comment>
<keyword evidence="14" id="KW-1185">Reference proteome</keyword>
<keyword evidence="7 10" id="KW-0067">ATP-binding</keyword>
<dbReference type="SMART" id="SM00220">
    <property type="entry name" value="S_TKc"/>
    <property type="match status" value="1"/>
</dbReference>
<dbReference type="GO" id="GO:0000082">
    <property type="term" value="P:G1/S transition of mitotic cell cycle"/>
    <property type="evidence" value="ECO:0007669"/>
    <property type="project" value="TreeGrafter"/>
</dbReference>
<dbReference type="Gene3D" id="3.30.200.20">
    <property type="entry name" value="Phosphorylase Kinase, domain 1"/>
    <property type="match status" value="1"/>
</dbReference>
<evidence type="ECO:0000256" key="1">
    <source>
        <dbReference type="ARBA" id="ARBA00006485"/>
    </source>
</evidence>
<evidence type="ECO:0000256" key="11">
    <source>
        <dbReference type="RuleBase" id="RU000304"/>
    </source>
</evidence>
<sequence length="207" mass="23665">MAFHTDRRSYDILVEIGEGAYGKVYKARELCEQQRLVAVKKLTVLRDPECGIPAFMIREVAVLRKIEHFNHPNIVKLLDVCARLQGRGMELGLVFEYIDQDLTTYLSKVPRSGLDIDRIKDVMSQLLRGLDFLHSNLVVHRDLKPDNVLVGSRGEIKIADFGLVLLSTTYMSSVDIWSAGCILAELFLLKPLFRGFTEMHQLREIFE</sequence>
<dbReference type="Pfam" id="PF00069">
    <property type="entry name" value="Pkinase"/>
    <property type="match status" value="1"/>
</dbReference>
<evidence type="ECO:0000313" key="13">
    <source>
        <dbReference type="EMBL" id="KAJ3600317.1"/>
    </source>
</evidence>
<protein>
    <recommendedName>
        <fullName evidence="2">cyclin-dependent kinase</fullName>
        <ecNumber evidence="2">2.7.11.22</ecNumber>
    </recommendedName>
</protein>
<feature type="binding site" evidence="10">
    <location>
        <position position="41"/>
    </location>
    <ligand>
        <name>ATP</name>
        <dbReference type="ChEBI" id="CHEBI:30616"/>
    </ligand>
</feature>
<dbReference type="InterPro" id="IPR050108">
    <property type="entry name" value="CDK"/>
</dbReference>